<organism evidence="2 3">
    <name type="scientific">Sorangium atrum</name>
    <dbReference type="NCBI Taxonomy" id="2995308"/>
    <lineage>
        <taxon>Bacteria</taxon>
        <taxon>Pseudomonadati</taxon>
        <taxon>Myxococcota</taxon>
        <taxon>Polyangia</taxon>
        <taxon>Polyangiales</taxon>
        <taxon>Polyangiaceae</taxon>
        <taxon>Sorangium</taxon>
    </lineage>
</organism>
<proteinExistence type="predicted"/>
<protein>
    <recommendedName>
        <fullName evidence="4">KOW domain-containing protein</fullName>
    </recommendedName>
</protein>
<feature type="region of interest" description="Disordered" evidence="1">
    <location>
        <begin position="453"/>
        <end position="473"/>
    </location>
</feature>
<feature type="compositionally biased region" description="Basic and acidic residues" evidence="1">
    <location>
        <begin position="271"/>
        <end position="304"/>
    </location>
</feature>
<evidence type="ECO:0000256" key="1">
    <source>
        <dbReference type="SAM" id="MobiDB-lite"/>
    </source>
</evidence>
<accession>A0ABT5C238</accession>
<evidence type="ECO:0008006" key="4">
    <source>
        <dbReference type="Google" id="ProtNLM"/>
    </source>
</evidence>
<sequence length="473" mass="51473">MSHPSLHLTARDFDAYAAEKATSKAYSRPRLEVKQRALAWARGVVARLAELGISVDVHGSDEHPSIRNKHRADCQWVFFWRDQAARDELDRLLDRGRSISDAIDDPSPFTRHAFLALRISESEVQVCFAVHPDAKVDVDNLRARLSATEEATGAPASPLSAELTSALHALPEQFSFGAAGGDRVACSAATPDAIAEMLRRAADGQVPLWIGWAVPRETAVEHADILDEQLEDALVALAPIYRLVAWSRENDRIALDRKLEGIEQERARAHAEIEAENERWRSEQAKARERSMEQARARGDERVEAALPARRPTLATLFKSPNNAGAGAGRGGEPRPSLKRVGEGVTPARRAPQGEAEQQAKVEAPQKPSADHAPRAQRGPSGEPDAAAKVAPEPAKGGVLEKGSRVRVRRGPFGDKIGVVSELDGRGGARVLLGLLSTRLELDDLELVVDGRDRPALSTSHRKPLAPTPRKAR</sequence>
<dbReference type="Proteomes" id="UP001217485">
    <property type="component" value="Unassembled WGS sequence"/>
</dbReference>
<comment type="caution">
    <text evidence="2">The sequence shown here is derived from an EMBL/GenBank/DDBJ whole genome shotgun (WGS) entry which is preliminary data.</text>
</comment>
<dbReference type="RefSeq" id="WP_272097064.1">
    <property type="nucleotide sequence ID" value="NZ_JAQNDK010000002.1"/>
</dbReference>
<evidence type="ECO:0000313" key="3">
    <source>
        <dbReference type="Proteomes" id="UP001217485"/>
    </source>
</evidence>
<dbReference type="EMBL" id="JAQNDK010000002">
    <property type="protein sequence ID" value="MDC0680043.1"/>
    <property type="molecule type" value="Genomic_DNA"/>
</dbReference>
<gene>
    <name evidence="2" type="ORF">POL72_20035</name>
</gene>
<keyword evidence="3" id="KW-1185">Reference proteome</keyword>
<evidence type="ECO:0000313" key="2">
    <source>
        <dbReference type="EMBL" id="MDC0680043.1"/>
    </source>
</evidence>
<reference evidence="2 3" key="1">
    <citation type="submission" date="2023-01" db="EMBL/GenBank/DDBJ databases">
        <title>Minimal conservation of predation-associated metabolite biosynthetic gene clusters underscores biosynthetic potential of Myxococcota including descriptions for ten novel species: Archangium lansinium sp. nov., Myxococcus landrumus sp. nov., Nannocystis bai.</title>
        <authorList>
            <person name="Ahearne A."/>
            <person name="Stevens C."/>
            <person name="Dowd S."/>
        </authorList>
    </citation>
    <scope>NUCLEOTIDE SEQUENCE [LARGE SCALE GENOMIC DNA]</scope>
    <source>
        <strain evidence="2 3">WIWO2</strain>
    </source>
</reference>
<name>A0ABT5C238_9BACT</name>
<feature type="region of interest" description="Disordered" evidence="1">
    <location>
        <begin position="271"/>
        <end position="405"/>
    </location>
</feature>
<feature type="compositionally biased region" description="Basic residues" evidence="1">
    <location>
        <begin position="460"/>
        <end position="473"/>
    </location>
</feature>